<dbReference type="Gramene" id="ABO94883">
    <property type="protein sequence ID" value="ABO94883"/>
    <property type="gene ID" value="OSTLU_92393"/>
</dbReference>
<dbReference type="STRING" id="436017.A4RU12"/>
<accession>A4RU12</accession>
<dbReference type="SUPFAM" id="SSF52821">
    <property type="entry name" value="Rhodanese/Cell cycle control phosphatase"/>
    <property type="match status" value="1"/>
</dbReference>
<dbReference type="OMA" id="EGGIYNW"/>
<dbReference type="InterPro" id="IPR036873">
    <property type="entry name" value="Rhodanese-like_dom_sf"/>
</dbReference>
<evidence type="ECO:0000313" key="4">
    <source>
        <dbReference type="Proteomes" id="UP000001568"/>
    </source>
</evidence>
<evidence type="ECO:0000256" key="1">
    <source>
        <dbReference type="SAM" id="MobiDB-lite"/>
    </source>
</evidence>
<dbReference type="Gene3D" id="3.40.250.10">
    <property type="entry name" value="Rhodanese-like domain"/>
    <property type="match status" value="1"/>
</dbReference>
<dbReference type="PROSITE" id="PS50206">
    <property type="entry name" value="RHODANESE_3"/>
    <property type="match status" value="1"/>
</dbReference>
<reference evidence="3 4" key="1">
    <citation type="journal article" date="2007" name="Proc. Natl. Acad. Sci. U.S.A.">
        <title>The tiny eukaryote Ostreococcus provides genomic insights into the paradox of plankton speciation.</title>
        <authorList>
            <person name="Palenik B."/>
            <person name="Grimwood J."/>
            <person name="Aerts A."/>
            <person name="Rouze P."/>
            <person name="Salamov A."/>
            <person name="Putnam N."/>
            <person name="Dupont C."/>
            <person name="Jorgensen R."/>
            <person name="Derelle E."/>
            <person name="Rombauts S."/>
            <person name="Zhou K."/>
            <person name="Otillar R."/>
            <person name="Merchant S.S."/>
            <person name="Podell S."/>
            <person name="Gaasterland T."/>
            <person name="Napoli C."/>
            <person name="Gendler K."/>
            <person name="Manuell A."/>
            <person name="Tai V."/>
            <person name="Vallon O."/>
            <person name="Piganeau G."/>
            <person name="Jancek S."/>
            <person name="Heijde M."/>
            <person name="Jabbari K."/>
            <person name="Bowler C."/>
            <person name="Lohr M."/>
            <person name="Robbens S."/>
            <person name="Werner G."/>
            <person name="Dubchak I."/>
            <person name="Pazour G.J."/>
            <person name="Ren Q."/>
            <person name="Paulsen I."/>
            <person name="Delwiche C."/>
            <person name="Schmutz J."/>
            <person name="Rokhsar D."/>
            <person name="Van de Peer Y."/>
            <person name="Moreau H."/>
            <person name="Grigoriev I.V."/>
        </authorList>
    </citation>
    <scope>NUCLEOTIDE SEQUENCE [LARGE SCALE GENOMIC DNA]</scope>
    <source>
        <strain evidence="3 4">CCE9901</strain>
    </source>
</reference>
<dbReference type="EMBL" id="CP000583">
    <property type="protein sequence ID" value="ABO94883.1"/>
    <property type="molecule type" value="Genomic_DNA"/>
</dbReference>
<feature type="region of interest" description="Disordered" evidence="1">
    <location>
        <begin position="1"/>
        <end position="29"/>
    </location>
</feature>
<dbReference type="PANTHER" id="PTHR44920">
    <property type="entry name" value="RHODANESE-LIKE DOMAIN-CONTAINING PROTEIN 14, CHLOROPLASTIC-RELATED"/>
    <property type="match status" value="1"/>
</dbReference>
<name>A4RU12_OSTLU</name>
<evidence type="ECO:0000259" key="2">
    <source>
        <dbReference type="PROSITE" id="PS50206"/>
    </source>
</evidence>
<dbReference type="KEGG" id="olu:OSTLU_92393"/>
<feature type="compositionally biased region" description="Basic and acidic residues" evidence="1">
    <location>
        <begin position="1"/>
        <end position="10"/>
    </location>
</feature>
<evidence type="ECO:0000313" key="3">
    <source>
        <dbReference type="EMBL" id="ABO94883.1"/>
    </source>
</evidence>
<gene>
    <name evidence="3" type="ORF">OSTLU_92393</name>
</gene>
<feature type="domain" description="Rhodanese" evidence="2">
    <location>
        <begin position="81"/>
        <end position="216"/>
    </location>
</feature>
<dbReference type="PANTHER" id="PTHR44920:SF2">
    <property type="entry name" value="RHODANESE DOMAIN-CONTAINING PROTEIN"/>
    <property type="match status" value="1"/>
</dbReference>
<dbReference type="InterPro" id="IPR001763">
    <property type="entry name" value="Rhodanese-like_dom"/>
</dbReference>
<organism evidence="3 4">
    <name type="scientific">Ostreococcus lucimarinus (strain CCE9901)</name>
    <dbReference type="NCBI Taxonomy" id="436017"/>
    <lineage>
        <taxon>Eukaryota</taxon>
        <taxon>Viridiplantae</taxon>
        <taxon>Chlorophyta</taxon>
        <taxon>Mamiellophyceae</taxon>
        <taxon>Mamiellales</taxon>
        <taxon>Bathycoccaceae</taxon>
        <taxon>Ostreococcus</taxon>
    </lineage>
</organism>
<dbReference type="HOGENOM" id="CLU_1144168_0_0_1"/>
<dbReference type="GO" id="GO:0009507">
    <property type="term" value="C:chloroplast"/>
    <property type="evidence" value="ECO:0007669"/>
    <property type="project" value="TreeGrafter"/>
</dbReference>
<dbReference type="OrthoDB" id="496335at2759"/>
<dbReference type="AlphaFoldDB" id="A4RU12"/>
<dbReference type="RefSeq" id="XP_001416590.1">
    <property type="nucleotide sequence ID" value="XM_001416553.1"/>
</dbReference>
<sequence>MRASRARRDVAIAPSRRRRRAGHRRATDADGFWIPGPFLRPEGSPASESCTGPTVWRLMQTELAESGLEQIAPSRARAMATSNGWTLLDVRPRSDYRERHCWGAANAQYYRAMDARAPENWGKAALSAMMFPERVGKGYLNVTENENFMEEVLEAVEWGSKLIVYDDAGGVIGEPGVNFENGVQTPSLMAIYELAARGWGTENLLHMAGGLVYWDEVDRFDCGEIDASALEEEARADGASEGW</sequence>
<proteinExistence type="predicted"/>
<dbReference type="InterPro" id="IPR043186">
    <property type="entry name" value="Str14"/>
</dbReference>
<protein>
    <recommendedName>
        <fullName evidence="2">Rhodanese domain-containing protein</fullName>
    </recommendedName>
</protein>
<feature type="compositionally biased region" description="Basic residues" evidence="1">
    <location>
        <begin position="15"/>
        <end position="24"/>
    </location>
</feature>
<dbReference type="Proteomes" id="UP000001568">
    <property type="component" value="Chromosome 3"/>
</dbReference>
<keyword evidence="4" id="KW-1185">Reference proteome</keyword>
<dbReference type="eggNOG" id="KOG0017">
    <property type="taxonomic scope" value="Eukaryota"/>
</dbReference>
<dbReference type="GeneID" id="5000723"/>